<organism evidence="2 3">
    <name type="scientific">Romanomermis culicivorax</name>
    <name type="common">Nematode worm</name>
    <dbReference type="NCBI Taxonomy" id="13658"/>
    <lineage>
        <taxon>Eukaryota</taxon>
        <taxon>Metazoa</taxon>
        <taxon>Ecdysozoa</taxon>
        <taxon>Nematoda</taxon>
        <taxon>Enoplea</taxon>
        <taxon>Dorylaimia</taxon>
        <taxon>Mermithida</taxon>
        <taxon>Mermithoidea</taxon>
        <taxon>Mermithidae</taxon>
        <taxon>Romanomermis</taxon>
    </lineage>
</organism>
<dbReference type="AlphaFoldDB" id="A0A915L8E5"/>
<proteinExistence type="predicted"/>
<dbReference type="Proteomes" id="UP000887565">
    <property type="component" value="Unplaced"/>
</dbReference>
<keyword evidence="2" id="KW-1185">Reference proteome</keyword>
<evidence type="ECO:0000313" key="2">
    <source>
        <dbReference type="Proteomes" id="UP000887565"/>
    </source>
</evidence>
<accession>A0A915L8E5</accession>
<protein>
    <submittedName>
        <fullName evidence="3">PX domain-containing protein</fullName>
    </submittedName>
</protein>
<evidence type="ECO:0000313" key="3">
    <source>
        <dbReference type="WBParaSite" id="nRc.2.0.1.t47390-RA"/>
    </source>
</evidence>
<dbReference type="InterPro" id="IPR036871">
    <property type="entry name" value="PX_dom_sf"/>
</dbReference>
<dbReference type="GO" id="GO:0035091">
    <property type="term" value="F:phosphatidylinositol binding"/>
    <property type="evidence" value="ECO:0007669"/>
    <property type="project" value="InterPro"/>
</dbReference>
<dbReference type="SUPFAM" id="SSF64268">
    <property type="entry name" value="PX domain"/>
    <property type="match status" value="1"/>
</dbReference>
<name>A0A915L8E5_ROMCU</name>
<dbReference type="Pfam" id="PF00787">
    <property type="entry name" value="PX"/>
    <property type="match status" value="1"/>
</dbReference>
<reference evidence="3" key="1">
    <citation type="submission" date="2022-11" db="UniProtKB">
        <authorList>
            <consortium name="WormBaseParasite"/>
        </authorList>
    </citation>
    <scope>IDENTIFICATION</scope>
</reference>
<dbReference type="InterPro" id="IPR001683">
    <property type="entry name" value="PX_dom"/>
</dbReference>
<sequence>MSESIQSLLDVIAAENFQKSALISEISENKEGGFTIYKIIFKYFHLLPVDKKDTKVIEERRQSIENLINFVLNNRILCQTKELKSFLKDCQIMEVGDEDSVKVSTPVLKPTEAVIPPKNESLDQKFIALGVLHLL</sequence>
<evidence type="ECO:0000259" key="1">
    <source>
        <dbReference type="Pfam" id="PF00787"/>
    </source>
</evidence>
<dbReference type="Gene3D" id="3.30.1520.10">
    <property type="entry name" value="Phox-like domain"/>
    <property type="match status" value="1"/>
</dbReference>
<dbReference type="WBParaSite" id="nRc.2.0.1.t47390-RA">
    <property type="protein sequence ID" value="nRc.2.0.1.t47390-RA"/>
    <property type="gene ID" value="nRc.2.0.1.g47390"/>
</dbReference>
<feature type="domain" description="PX" evidence="1">
    <location>
        <begin position="48"/>
        <end position="88"/>
    </location>
</feature>